<evidence type="ECO:0000313" key="4">
    <source>
        <dbReference type="Proteomes" id="UP000525078"/>
    </source>
</evidence>
<feature type="transmembrane region" description="Helical" evidence="1">
    <location>
        <begin position="87"/>
        <end position="105"/>
    </location>
</feature>
<keyword evidence="1" id="KW-0472">Membrane</keyword>
<dbReference type="EMBL" id="JAATIP010000054">
    <property type="protein sequence ID" value="KAF4382727.1"/>
    <property type="molecule type" value="Genomic_DNA"/>
</dbReference>
<gene>
    <name evidence="3" type="ORF">F8388_015555</name>
</gene>
<dbReference type="Proteomes" id="UP000525078">
    <property type="component" value="Unassembled WGS sequence"/>
</dbReference>
<dbReference type="InterPro" id="IPR057187">
    <property type="entry name" value="DUF7865"/>
</dbReference>
<dbReference type="AlphaFoldDB" id="A0A7J6GIM6"/>
<evidence type="ECO:0000313" key="3">
    <source>
        <dbReference type="EMBL" id="KAF4382727.1"/>
    </source>
</evidence>
<organism evidence="3 4">
    <name type="scientific">Cannabis sativa</name>
    <name type="common">Hemp</name>
    <name type="synonym">Marijuana</name>
    <dbReference type="NCBI Taxonomy" id="3483"/>
    <lineage>
        <taxon>Eukaryota</taxon>
        <taxon>Viridiplantae</taxon>
        <taxon>Streptophyta</taxon>
        <taxon>Embryophyta</taxon>
        <taxon>Tracheophyta</taxon>
        <taxon>Spermatophyta</taxon>
        <taxon>Magnoliopsida</taxon>
        <taxon>eudicotyledons</taxon>
        <taxon>Gunneridae</taxon>
        <taxon>Pentapetalae</taxon>
        <taxon>rosids</taxon>
        <taxon>fabids</taxon>
        <taxon>Rosales</taxon>
        <taxon>Cannabaceae</taxon>
        <taxon>Cannabis</taxon>
    </lineage>
</organism>
<keyword evidence="1" id="KW-0812">Transmembrane</keyword>
<proteinExistence type="predicted"/>
<feature type="transmembrane region" description="Helical" evidence="1">
    <location>
        <begin position="331"/>
        <end position="355"/>
    </location>
</feature>
<feature type="transmembrane region" description="Helical" evidence="1">
    <location>
        <begin position="220"/>
        <end position="241"/>
    </location>
</feature>
<feature type="transmembrane region" description="Helical" evidence="1">
    <location>
        <begin position="289"/>
        <end position="310"/>
    </location>
</feature>
<comment type="caution">
    <text evidence="3">The sequence shown here is derived from an EMBL/GenBank/DDBJ whole genome shotgun (WGS) entry which is preliminary data.</text>
</comment>
<accession>A0A7J6GIM6</accession>
<sequence length="363" mass="40731">MGFSIFPIICILHSLISLTTGSLIMFYLNEFSVFGHGAETARKLSGSTPHDQLLIQTSNSFAGLLLFVIGFLLFMVAFVKDREFQSFFAKGCMLLHVSMAFWRVYFERRLEVLAWDWPKQVIGDFALALSWVFFLVYSWREKKAVLQFHFRDCLVLAYAAWSVFMSLVKMLQMVEFCSLGQAISMGDNMEEEVERPSTPTNQSQASASYMLFMRIMSKRRTWVCIFVLVYAIILTSSWNFLKSILSWYNLHSQSQPSSSSSSSSYGWAALYASVLLGAVFGVVSMVAALAVVVPATMVTWIAIVVLLAFFGKPRRALVVEGRKITREIVGFVIRILLKEGSLVAAVCAVLGYSALVGRNTEVD</sequence>
<evidence type="ECO:0000256" key="1">
    <source>
        <dbReference type="SAM" id="Phobius"/>
    </source>
</evidence>
<dbReference type="PANTHER" id="PTHR34274">
    <property type="entry name" value="TRANSMEMBRANE PROTEIN"/>
    <property type="match status" value="1"/>
</dbReference>
<feature type="transmembrane region" description="Helical" evidence="1">
    <location>
        <begin position="117"/>
        <end position="137"/>
    </location>
</feature>
<feature type="domain" description="DUF7865" evidence="2">
    <location>
        <begin position="1"/>
        <end position="132"/>
    </location>
</feature>
<feature type="transmembrane region" description="Helical" evidence="1">
    <location>
        <begin position="61"/>
        <end position="80"/>
    </location>
</feature>
<reference evidence="3 4" key="1">
    <citation type="journal article" date="2020" name="bioRxiv">
        <title>Sequence and annotation of 42 cannabis genomes reveals extensive copy number variation in cannabinoid synthesis and pathogen resistance genes.</title>
        <authorList>
            <person name="Mckernan K.J."/>
            <person name="Helbert Y."/>
            <person name="Kane L.T."/>
            <person name="Ebling H."/>
            <person name="Zhang L."/>
            <person name="Liu B."/>
            <person name="Eaton Z."/>
            <person name="Mclaughlin S."/>
            <person name="Kingan S."/>
            <person name="Baybayan P."/>
            <person name="Concepcion G."/>
            <person name="Jordan M."/>
            <person name="Riva A."/>
            <person name="Barbazuk W."/>
            <person name="Harkins T."/>
        </authorList>
    </citation>
    <scope>NUCLEOTIDE SEQUENCE [LARGE SCALE GENOMIC DNA]</scope>
    <source>
        <strain evidence="4">cv. Jamaican Lion 4</strain>
        <tissue evidence="3">Leaf</tissue>
    </source>
</reference>
<dbReference type="PANTHER" id="PTHR34274:SF12">
    <property type="entry name" value="PROTEIN, PUTATIVE-RELATED"/>
    <property type="match status" value="1"/>
</dbReference>
<keyword evidence="1" id="KW-1133">Transmembrane helix</keyword>
<feature type="transmembrane region" description="Helical" evidence="1">
    <location>
        <begin position="262"/>
        <end position="283"/>
    </location>
</feature>
<name>A0A7J6GIM6_CANSA</name>
<feature type="transmembrane region" description="Helical" evidence="1">
    <location>
        <begin position="5"/>
        <end position="28"/>
    </location>
</feature>
<protein>
    <recommendedName>
        <fullName evidence="2">DUF7865 domain-containing protein</fullName>
    </recommendedName>
</protein>
<dbReference type="Pfam" id="PF25266">
    <property type="entry name" value="DUF7865"/>
    <property type="match status" value="1"/>
</dbReference>
<evidence type="ECO:0000259" key="2">
    <source>
        <dbReference type="Pfam" id="PF25266"/>
    </source>
</evidence>